<accession>A0A514AAM1</accession>
<evidence type="ECO:0000313" key="2">
    <source>
        <dbReference type="Proteomes" id="UP000317352"/>
    </source>
</evidence>
<keyword evidence="2" id="KW-1185">Reference proteome</keyword>
<name>A0A514AAM1_9CAUD</name>
<gene>
    <name evidence="1" type="ORF">KAREZI_5</name>
</gene>
<dbReference type="Proteomes" id="UP000317352">
    <property type="component" value="Genome"/>
</dbReference>
<organism evidence="1 2">
    <name type="scientific">Bacillus phage Karezi</name>
    <dbReference type="NCBI Taxonomy" id="2591398"/>
    <lineage>
        <taxon>Viruses</taxon>
        <taxon>Duplodnaviria</taxon>
        <taxon>Heunggongvirae</taxon>
        <taxon>Uroviricota</taxon>
        <taxon>Caudoviricetes</taxon>
        <taxon>Salasmaviridae</taxon>
        <taxon>Tatarstanvirinae</taxon>
        <taxon>Karezivirus</taxon>
        <taxon>Karezivirus karezi</taxon>
    </lineage>
</organism>
<proteinExistence type="predicted"/>
<sequence length="98" mass="11506">MTIVVENKPILMIQDGLYFKGMDHISNSHGQSIYVPRFTEHLEESFCYDDVEDALHGLKVLKTYGFFTKVSYREVRYKDFTGMTTNEILAYNFGKFFK</sequence>
<reference evidence="1 2" key="1">
    <citation type="submission" date="2019-06" db="EMBL/GenBank/DDBJ databases">
        <authorList>
            <person name="Sanders K."/>
            <person name="Barth R."/>
            <person name="Bowles K."/>
            <person name="Glasgow G."/>
            <person name="Gloe M."/>
            <person name="Lewis H."/>
            <person name="McGough T."/>
            <person name="Nutbrown S."/>
            <person name="Romulus S."/>
            <person name="Sergiano J."/>
            <person name="Shin D."/>
            <person name="Suresh M."/>
            <person name="Johnson A."/>
            <person name="Temple L."/>
        </authorList>
    </citation>
    <scope>NUCLEOTIDE SEQUENCE [LARGE SCALE GENOMIC DNA]</scope>
</reference>
<protein>
    <submittedName>
        <fullName evidence="1">Uncharacterized protein</fullName>
    </submittedName>
</protein>
<evidence type="ECO:0000313" key="1">
    <source>
        <dbReference type="EMBL" id="QDH50330.1"/>
    </source>
</evidence>
<dbReference type="EMBL" id="MN082625">
    <property type="protein sequence ID" value="QDH50330.1"/>
    <property type="molecule type" value="Genomic_DNA"/>
</dbReference>